<evidence type="ECO:0000313" key="2">
    <source>
        <dbReference type="Proteomes" id="UP000324800"/>
    </source>
</evidence>
<comment type="caution">
    <text evidence="1">The sequence shown here is derived from an EMBL/GenBank/DDBJ whole genome shotgun (WGS) entry which is preliminary data.</text>
</comment>
<proteinExistence type="predicted"/>
<reference evidence="1 2" key="1">
    <citation type="submission" date="2019-03" db="EMBL/GenBank/DDBJ databases">
        <title>Single cell metagenomics reveals metabolic interactions within the superorganism composed of flagellate Streblomastix strix and complex community of Bacteroidetes bacteria on its surface.</title>
        <authorList>
            <person name="Treitli S.C."/>
            <person name="Kolisko M."/>
            <person name="Husnik F."/>
            <person name="Keeling P."/>
            <person name="Hampl V."/>
        </authorList>
    </citation>
    <scope>NUCLEOTIDE SEQUENCE [LARGE SCALE GENOMIC DNA]</scope>
    <source>
        <strain evidence="1">ST1C</strain>
    </source>
</reference>
<dbReference type="AlphaFoldDB" id="A0A5J4U820"/>
<name>A0A5J4U820_9EUKA</name>
<accession>A0A5J4U820</accession>
<organism evidence="1 2">
    <name type="scientific">Streblomastix strix</name>
    <dbReference type="NCBI Taxonomy" id="222440"/>
    <lineage>
        <taxon>Eukaryota</taxon>
        <taxon>Metamonada</taxon>
        <taxon>Preaxostyla</taxon>
        <taxon>Oxymonadida</taxon>
        <taxon>Streblomastigidae</taxon>
        <taxon>Streblomastix</taxon>
    </lineage>
</organism>
<sequence length="124" mass="13087">MVMFLETIYNIAAISFLDLRGLDQKRAQVALVDYCVSAVHCASPNFSAQKSICDVSCPESPAKSVCAAVIAFGGTSSGVAIVCSGSSGSISKFWWNAFTNVGCGCATTCSGFLRYQVHVIRCLV</sequence>
<dbReference type="EMBL" id="SNRW01019454">
    <property type="protein sequence ID" value="KAA6366363.1"/>
    <property type="molecule type" value="Genomic_DNA"/>
</dbReference>
<evidence type="ECO:0000313" key="1">
    <source>
        <dbReference type="EMBL" id="KAA6366363.1"/>
    </source>
</evidence>
<gene>
    <name evidence="1" type="ORF">EZS28_038111</name>
</gene>
<dbReference type="Proteomes" id="UP000324800">
    <property type="component" value="Unassembled WGS sequence"/>
</dbReference>
<protein>
    <submittedName>
        <fullName evidence="1">Uncharacterized protein</fullName>
    </submittedName>
</protein>